<dbReference type="GO" id="GO:0016020">
    <property type="term" value="C:membrane"/>
    <property type="evidence" value="ECO:0007669"/>
    <property type="project" value="UniProtKB-SubCell"/>
</dbReference>
<feature type="transmembrane region" description="Helical" evidence="7">
    <location>
        <begin position="20"/>
        <end position="38"/>
    </location>
</feature>
<dbReference type="InterPro" id="IPR017500">
    <property type="entry name" value="Phage_infect_YhgE_N"/>
</dbReference>
<feature type="compositionally biased region" description="Basic and acidic residues" evidence="6">
    <location>
        <begin position="878"/>
        <end position="887"/>
    </location>
</feature>
<feature type="transmembrane region" description="Helical" evidence="7">
    <location>
        <begin position="572"/>
        <end position="595"/>
    </location>
</feature>
<dbReference type="EMBL" id="FOGP01000001">
    <property type="protein sequence ID" value="SER35737.1"/>
    <property type="molecule type" value="Genomic_DNA"/>
</dbReference>
<dbReference type="NCBIfam" id="TIGR03061">
    <property type="entry name" value="pip_yhgE_Nterm"/>
    <property type="match status" value="1"/>
</dbReference>
<evidence type="ECO:0000256" key="6">
    <source>
        <dbReference type="SAM" id="MobiDB-lite"/>
    </source>
</evidence>
<dbReference type="InterPro" id="IPR013525">
    <property type="entry name" value="ABC2_TM"/>
</dbReference>
<protein>
    <submittedName>
        <fullName evidence="9">Putative membrane protein</fullName>
    </submittedName>
</protein>
<feature type="compositionally biased region" description="Basic and acidic residues" evidence="6">
    <location>
        <begin position="915"/>
        <end position="945"/>
    </location>
</feature>
<keyword evidence="5" id="KW-0175">Coiled coil</keyword>
<feature type="coiled-coil region" evidence="5">
    <location>
        <begin position="440"/>
        <end position="467"/>
    </location>
</feature>
<dbReference type="Pfam" id="PF12698">
    <property type="entry name" value="ABC2_membrane_3"/>
    <property type="match status" value="2"/>
</dbReference>
<dbReference type="InterPro" id="IPR017501">
    <property type="entry name" value="Phage_infect_YhgE_C"/>
</dbReference>
<feature type="transmembrane region" description="Helical" evidence="7">
    <location>
        <begin position="628"/>
        <end position="648"/>
    </location>
</feature>
<dbReference type="PANTHER" id="PTHR43077:SF10">
    <property type="entry name" value="TRANSPORT PERMEASE PROTEIN"/>
    <property type="match status" value="1"/>
</dbReference>
<dbReference type="PANTHER" id="PTHR43077">
    <property type="entry name" value="TRANSPORT PERMEASE YVFS-RELATED"/>
    <property type="match status" value="1"/>
</dbReference>
<name>A0A1H9NJ16_9ACTN</name>
<organism evidence="9 10">
    <name type="scientific">Parafannyhessea umbonata</name>
    <dbReference type="NCBI Taxonomy" id="604330"/>
    <lineage>
        <taxon>Bacteria</taxon>
        <taxon>Bacillati</taxon>
        <taxon>Actinomycetota</taxon>
        <taxon>Coriobacteriia</taxon>
        <taxon>Coriobacteriales</taxon>
        <taxon>Atopobiaceae</taxon>
        <taxon>Parafannyhessea</taxon>
    </lineage>
</organism>
<feature type="domain" description="ABC-2 type transporter transmembrane" evidence="8">
    <location>
        <begin position="29"/>
        <end position="188"/>
    </location>
</feature>
<dbReference type="NCBIfam" id="TIGR03062">
    <property type="entry name" value="pip_yhgE_Cterm"/>
    <property type="match status" value="1"/>
</dbReference>
<evidence type="ECO:0000313" key="10">
    <source>
        <dbReference type="Proteomes" id="UP000199128"/>
    </source>
</evidence>
<keyword evidence="4 7" id="KW-0472">Membrane</keyword>
<comment type="subcellular location">
    <subcellularLocation>
        <location evidence="1">Membrane</location>
        <topology evidence="1">Multi-pass membrane protein</topology>
    </subcellularLocation>
</comment>
<feature type="transmembrane region" description="Helical" evidence="7">
    <location>
        <begin position="533"/>
        <end position="552"/>
    </location>
</feature>
<sequence>MHNVLTIFRRDLRRIFRNPVAAIVTVGVCILPSLYAWINIAANWDPYKNTSTVAVAIVNEDEGTYNEKLGQINVGDMVVEKLEQNNQLGWQFVGEQEGLEGVASGRYYATIEIPKDFSSDLVSVLSGDLKTPKLKYYVNEKVNAVAPKVTDTGASTVEQQINDNFVSTVAGVLTTKAQDTGAKLGSQTDKLGDTVLADIRDAQSTLDDVSTQLEGAKGTVGKTRDAIRQARDVLASLSSITGSSQRTLRDALGELGGARSDAQSLASRLDSAVSVGTARLDEAATRASTALGGFAGMAEHASATAQSGAKAAHKLSEVNRKAITSLNDAKAQIQASSMLSDQQKQELCSKIDALVSQLQKKADTADSIASQLDGLKFDAQDISDGAQQLEGSIKDATSGISDAKNDVSQNVLPALSSSLDSFALAGGDLQGILDGVSPTVQQASGTLDQLDSTLREAQDVIDQTQDALGGLRGSLGSLATDIEAIRASQNFQLLQNVMDMNSDQVKEFMTSPVELSEQDVFPVANYGSGVAPFYTNLAIWVGGFVLIAIYKLEVDEEEVGPYRAWQGYLGRYLLLLVLGLAQALICCVGDLVMGVQCLHPVAFICAGLVQSFAYVNIIYALSVAFKHIGKALCVVLVILQIPGSSGVYPIEMMPGFFRAINPWLPFTYGINAMRETIAGYWGSCYVQNLLTLLAFVVPALAIGMGARRHLININTLFDKKLAETDLMICEHDGMTRENFKLSTIIKALLSSEDYKHVLLEEAANFEAKYPGMVKRGFALVLVVPLVLLALVFATPAKLPILIVWIVSLVAICAGLIVIEYLHERVWQKTTLAELSRDEIYKLLDRELDEQWEYKLPFRKIAGSLRSRIRGTRDAAGAEPRDAGEKDATGATRPPYPQHSIPDPRPDAQDGAMLDYRAEDYRKHVGEGEPDHHKTDGSDAKGGERR</sequence>
<feature type="transmembrane region" description="Helical" evidence="7">
    <location>
        <begin position="800"/>
        <end position="821"/>
    </location>
</feature>
<accession>A0A1H9NJ16</accession>
<evidence type="ECO:0000313" key="9">
    <source>
        <dbReference type="EMBL" id="SER35737.1"/>
    </source>
</evidence>
<evidence type="ECO:0000256" key="2">
    <source>
        <dbReference type="ARBA" id="ARBA00022692"/>
    </source>
</evidence>
<dbReference type="InterPro" id="IPR051328">
    <property type="entry name" value="T7SS_ABC-Transporter"/>
</dbReference>
<reference evidence="10" key="1">
    <citation type="submission" date="2016-10" db="EMBL/GenBank/DDBJ databases">
        <authorList>
            <person name="Varghese N."/>
            <person name="Submissions S."/>
        </authorList>
    </citation>
    <scope>NUCLEOTIDE SEQUENCE [LARGE SCALE GENOMIC DNA]</scope>
    <source>
        <strain evidence="10">KHGC19</strain>
    </source>
</reference>
<dbReference type="GO" id="GO:0140359">
    <property type="term" value="F:ABC-type transporter activity"/>
    <property type="evidence" value="ECO:0007669"/>
    <property type="project" value="InterPro"/>
</dbReference>
<dbReference type="RefSeq" id="WP_091007974.1">
    <property type="nucleotide sequence ID" value="NZ_FOGP01000001.1"/>
</dbReference>
<evidence type="ECO:0000256" key="3">
    <source>
        <dbReference type="ARBA" id="ARBA00022989"/>
    </source>
</evidence>
<feature type="domain" description="ABC-2 type transporter transmembrane" evidence="8">
    <location>
        <begin position="502"/>
        <end position="702"/>
    </location>
</feature>
<feature type="transmembrane region" description="Helical" evidence="7">
    <location>
        <begin position="601"/>
        <end position="621"/>
    </location>
</feature>
<feature type="transmembrane region" description="Helical" evidence="7">
    <location>
        <begin position="685"/>
        <end position="706"/>
    </location>
</feature>
<dbReference type="AlphaFoldDB" id="A0A1H9NJ16"/>
<feature type="region of interest" description="Disordered" evidence="6">
    <location>
        <begin position="871"/>
        <end position="945"/>
    </location>
</feature>
<feature type="transmembrane region" description="Helical" evidence="7">
    <location>
        <begin position="776"/>
        <end position="794"/>
    </location>
</feature>
<keyword evidence="2 7" id="KW-0812">Transmembrane</keyword>
<keyword evidence="3 7" id="KW-1133">Transmembrane helix</keyword>
<proteinExistence type="predicted"/>
<evidence type="ECO:0000256" key="5">
    <source>
        <dbReference type="SAM" id="Coils"/>
    </source>
</evidence>
<evidence type="ECO:0000256" key="4">
    <source>
        <dbReference type="ARBA" id="ARBA00023136"/>
    </source>
</evidence>
<evidence type="ECO:0000256" key="1">
    <source>
        <dbReference type="ARBA" id="ARBA00004141"/>
    </source>
</evidence>
<dbReference type="Gene3D" id="3.40.1710.10">
    <property type="entry name" value="abc type-2 transporter like domain"/>
    <property type="match status" value="1"/>
</dbReference>
<evidence type="ECO:0000259" key="8">
    <source>
        <dbReference type="Pfam" id="PF12698"/>
    </source>
</evidence>
<dbReference type="Proteomes" id="UP000199128">
    <property type="component" value="Unassembled WGS sequence"/>
</dbReference>
<gene>
    <name evidence="9" type="ORF">SAMN05216446_0511</name>
</gene>
<evidence type="ECO:0000256" key="7">
    <source>
        <dbReference type="SAM" id="Phobius"/>
    </source>
</evidence>